<reference evidence="3 4" key="1">
    <citation type="journal article" date="2014" name="Genome Announc.">
        <title>Draft Genome Sequence of Streptomyces roseochromogenes subsp. oscitans DS 12.976, Producer of the Aminocoumarin Antibiotic Clorobiocin.</title>
        <authorList>
            <person name="Ruckert C."/>
            <person name="Kalinowski J."/>
            <person name="Heide L."/>
            <person name="Apel A.K."/>
        </authorList>
    </citation>
    <scope>NUCLEOTIDE SEQUENCE [LARGE SCALE GENOMIC DNA]</scope>
    <source>
        <strain evidence="3 4">DS 12.976</strain>
    </source>
</reference>
<evidence type="ECO:0000256" key="2">
    <source>
        <dbReference type="SAM" id="SignalP"/>
    </source>
</evidence>
<feature type="compositionally biased region" description="Pro residues" evidence="1">
    <location>
        <begin position="28"/>
        <end position="42"/>
    </location>
</feature>
<dbReference type="PATRIC" id="fig|1352936.5.peg.7915"/>
<gene>
    <name evidence="3" type="ORF">M878_38190</name>
</gene>
<feature type="signal peptide" evidence="2">
    <location>
        <begin position="1"/>
        <end position="17"/>
    </location>
</feature>
<comment type="caution">
    <text evidence="3">The sequence shown here is derived from an EMBL/GenBank/DDBJ whole genome shotgun (WGS) entry which is preliminary data.</text>
</comment>
<organism evidence="3 4">
    <name type="scientific">Streptomyces roseochromogenus subsp. oscitans DS 12.976</name>
    <dbReference type="NCBI Taxonomy" id="1352936"/>
    <lineage>
        <taxon>Bacteria</taxon>
        <taxon>Bacillati</taxon>
        <taxon>Actinomycetota</taxon>
        <taxon>Actinomycetes</taxon>
        <taxon>Kitasatosporales</taxon>
        <taxon>Streptomycetaceae</taxon>
        <taxon>Streptomyces</taxon>
    </lineage>
</organism>
<dbReference type="STRING" id="1352936.M878_38190"/>
<accession>V6JMR2</accession>
<feature type="chain" id="PRO_5038454808" description="Lipoprotein" evidence="2">
    <location>
        <begin position="18"/>
        <end position="154"/>
    </location>
</feature>
<dbReference type="HOGENOM" id="CLU_108047_0_0_11"/>
<evidence type="ECO:0000313" key="3">
    <source>
        <dbReference type="EMBL" id="EST21013.1"/>
    </source>
</evidence>
<keyword evidence="4" id="KW-1185">Reference proteome</keyword>
<proteinExistence type="predicted"/>
<name>V6JMR2_STRRC</name>
<dbReference type="RefSeq" id="WP_023552346.1">
    <property type="nucleotide sequence ID" value="NZ_CM002285.1"/>
</dbReference>
<evidence type="ECO:0008006" key="5">
    <source>
        <dbReference type="Google" id="ProtNLM"/>
    </source>
</evidence>
<evidence type="ECO:0000256" key="1">
    <source>
        <dbReference type="SAM" id="MobiDB-lite"/>
    </source>
</evidence>
<sequence length="154" mass="16083">MTTTAALLVTVAVSALAGCVTLQHPATSAPPPYPTPALPAVPRPDGSAEPRVVQAPAREALEMTGPSRHPKHPAPPSPRRPAEAPPVTHRPPVAPAAPPHPRPHPEIPPQPHTNAPVLPNPAPKAPGVCALGRQYGGWREDSPESQICDRTYGH</sequence>
<feature type="compositionally biased region" description="Pro residues" evidence="1">
    <location>
        <begin position="88"/>
        <end position="111"/>
    </location>
</feature>
<keyword evidence="2" id="KW-0732">Signal</keyword>
<protein>
    <recommendedName>
        <fullName evidence="5">Lipoprotein</fullName>
    </recommendedName>
</protein>
<feature type="region of interest" description="Disordered" evidence="1">
    <location>
        <begin position="23"/>
        <end position="154"/>
    </location>
</feature>
<dbReference type="EMBL" id="AWQX01000335">
    <property type="protein sequence ID" value="EST21013.1"/>
    <property type="molecule type" value="Genomic_DNA"/>
</dbReference>
<dbReference type="AlphaFoldDB" id="V6JMR2"/>
<evidence type="ECO:0000313" key="4">
    <source>
        <dbReference type="Proteomes" id="UP000017984"/>
    </source>
</evidence>
<dbReference type="Proteomes" id="UP000017984">
    <property type="component" value="Chromosome"/>
</dbReference>
<dbReference type="OrthoDB" id="4338732at2"/>